<name>A0A3B7R2P7_9BACT</name>
<organism evidence="3 4">
    <name type="scientific">Hymenobacter oligotrophus</name>
    <dbReference type="NCBI Taxonomy" id="2319843"/>
    <lineage>
        <taxon>Bacteria</taxon>
        <taxon>Pseudomonadati</taxon>
        <taxon>Bacteroidota</taxon>
        <taxon>Cytophagia</taxon>
        <taxon>Cytophagales</taxon>
        <taxon>Hymenobacteraceae</taxon>
        <taxon>Hymenobacter</taxon>
    </lineage>
</organism>
<evidence type="ECO:0000313" key="3">
    <source>
        <dbReference type="EMBL" id="AYA38285.1"/>
    </source>
</evidence>
<proteinExistence type="predicted"/>
<keyword evidence="2" id="KW-0472">Membrane</keyword>
<dbReference type="RefSeq" id="WP_119445834.1">
    <property type="nucleotide sequence ID" value="NZ_CP032317.1"/>
</dbReference>
<evidence type="ECO:0000256" key="2">
    <source>
        <dbReference type="SAM" id="Phobius"/>
    </source>
</evidence>
<keyword evidence="4" id="KW-1185">Reference proteome</keyword>
<evidence type="ECO:0000313" key="4">
    <source>
        <dbReference type="Proteomes" id="UP000262802"/>
    </source>
</evidence>
<dbReference type="EMBL" id="CP032317">
    <property type="protein sequence ID" value="AYA38285.1"/>
    <property type="molecule type" value="Genomic_DNA"/>
</dbReference>
<dbReference type="KEGG" id="hyh:D3Y59_15290"/>
<keyword evidence="2" id="KW-1133">Transmembrane helix</keyword>
<reference evidence="3 4" key="1">
    <citation type="submission" date="2018-09" db="EMBL/GenBank/DDBJ databases">
        <title>Hymenobacter medium sp. nov., isolated from R2A medium.</title>
        <authorList>
            <person name="Yingchao G."/>
        </authorList>
    </citation>
    <scope>NUCLEOTIDE SEQUENCE [LARGE SCALE GENOMIC DNA]</scope>
    <source>
        <strain evidence="4">sh-6</strain>
    </source>
</reference>
<evidence type="ECO:0000256" key="1">
    <source>
        <dbReference type="SAM" id="MobiDB-lite"/>
    </source>
</evidence>
<accession>A0A3B7R2P7</accession>
<dbReference type="AlphaFoldDB" id="A0A3B7R2P7"/>
<sequence length="231" mass="24328">MAEINIQRKKKAASPWLLILLALLLVGLGIWYLVSRDPGPEQSPPPTAPAPESTVTPGAPTHDSAAASAAVPTGDPSVGALASETETEVAEDDAEAAAEPADFYALVADDPASGNYARRGLTLLSGVLVGMADRPDLRDQAIAEKRNDLTSATSRLSSGGSLRPGLVAAAELMQEMQRRGYSSVERETNALVERANQLSGRTATPAEQRATQEFFQQAANVLRVLEKPAQT</sequence>
<dbReference type="Proteomes" id="UP000262802">
    <property type="component" value="Chromosome"/>
</dbReference>
<gene>
    <name evidence="3" type="ORF">D3Y59_15290</name>
</gene>
<protein>
    <submittedName>
        <fullName evidence="3">Uncharacterized protein</fullName>
    </submittedName>
</protein>
<keyword evidence="2" id="KW-0812">Transmembrane</keyword>
<feature type="region of interest" description="Disordered" evidence="1">
    <location>
        <begin position="39"/>
        <end position="95"/>
    </location>
</feature>
<dbReference type="OrthoDB" id="885202at2"/>
<feature type="compositionally biased region" description="Acidic residues" evidence="1">
    <location>
        <begin position="85"/>
        <end position="95"/>
    </location>
</feature>
<feature type="transmembrane region" description="Helical" evidence="2">
    <location>
        <begin position="12"/>
        <end position="34"/>
    </location>
</feature>